<accession>A0A0V1M321</accession>
<evidence type="ECO:0000256" key="1">
    <source>
        <dbReference type="SAM" id="MobiDB-lite"/>
    </source>
</evidence>
<evidence type="ECO:0000313" key="3">
    <source>
        <dbReference type="EMBL" id="KRZ66000.1"/>
    </source>
</evidence>
<dbReference type="EMBL" id="JYDO01000307">
    <property type="protein sequence ID" value="KRZ65709.1"/>
    <property type="molecule type" value="Genomic_DNA"/>
</dbReference>
<name>A0A0V1M321_9BILA</name>
<reference evidence="3 4" key="1">
    <citation type="submission" date="2015-01" db="EMBL/GenBank/DDBJ databases">
        <title>Evolution of Trichinella species and genotypes.</title>
        <authorList>
            <person name="Korhonen P.K."/>
            <person name="Edoardo P."/>
            <person name="Giuseppe L.R."/>
            <person name="Gasser R.B."/>
        </authorList>
    </citation>
    <scope>NUCLEOTIDE SEQUENCE [LARGE SCALE GENOMIC DNA]</scope>
    <source>
        <strain evidence="3">ISS1980</strain>
    </source>
</reference>
<keyword evidence="4" id="KW-1185">Reference proteome</keyword>
<feature type="region of interest" description="Disordered" evidence="1">
    <location>
        <begin position="51"/>
        <end position="71"/>
    </location>
</feature>
<organism evidence="3 4">
    <name type="scientific">Trichinella papuae</name>
    <dbReference type="NCBI Taxonomy" id="268474"/>
    <lineage>
        <taxon>Eukaryota</taxon>
        <taxon>Metazoa</taxon>
        <taxon>Ecdysozoa</taxon>
        <taxon>Nematoda</taxon>
        <taxon>Enoplea</taxon>
        <taxon>Dorylaimia</taxon>
        <taxon>Trichinellida</taxon>
        <taxon>Trichinellidae</taxon>
        <taxon>Trichinella</taxon>
    </lineage>
</organism>
<evidence type="ECO:0000313" key="4">
    <source>
        <dbReference type="Proteomes" id="UP000054843"/>
    </source>
</evidence>
<dbReference type="EMBL" id="JYDO01000274">
    <property type="protein sequence ID" value="KRZ66000.1"/>
    <property type="molecule type" value="Genomic_DNA"/>
</dbReference>
<sequence length="89" mass="10008">MNGKDISTNRCIFINKESGSARNTPPAGMPQRQLQNRIMPGGRGMFLNMQSRKPDVMDSPNLPGKRKRRKTTAFYSALQADRARILFPA</sequence>
<gene>
    <name evidence="2" type="ORF">T10_2681</name>
    <name evidence="3" type="ORF">T10_3913</name>
</gene>
<proteinExistence type="predicted"/>
<comment type="caution">
    <text evidence="3">The sequence shown here is derived from an EMBL/GenBank/DDBJ whole genome shotgun (WGS) entry which is preliminary data.</text>
</comment>
<protein>
    <submittedName>
        <fullName evidence="3">Uncharacterized protein</fullName>
    </submittedName>
</protein>
<evidence type="ECO:0000313" key="2">
    <source>
        <dbReference type="EMBL" id="KRZ65709.1"/>
    </source>
</evidence>
<dbReference type="Proteomes" id="UP000054843">
    <property type="component" value="Unassembled WGS sequence"/>
</dbReference>
<dbReference type="AlphaFoldDB" id="A0A0V1M321"/>